<feature type="compositionally biased region" description="Basic and acidic residues" evidence="2">
    <location>
        <begin position="594"/>
        <end position="614"/>
    </location>
</feature>
<gene>
    <name evidence="4" type="ORF">OHC33_000843</name>
</gene>
<dbReference type="GO" id="GO:0070822">
    <property type="term" value="C:Sin3-type complex"/>
    <property type="evidence" value="ECO:0007669"/>
    <property type="project" value="TreeGrafter"/>
</dbReference>
<feature type="region of interest" description="Disordered" evidence="2">
    <location>
        <begin position="851"/>
        <end position="875"/>
    </location>
</feature>
<feature type="coiled-coil region" evidence="1">
    <location>
        <begin position="796"/>
        <end position="823"/>
    </location>
</feature>
<feature type="compositionally biased region" description="Basic and acidic residues" evidence="2">
    <location>
        <begin position="481"/>
        <end position="493"/>
    </location>
</feature>
<feature type="compositionally biased region" description="Polar residues" evidence="2">
    <location>
        <begin position="865"/>
        <end position="875"/>
    </location>
</feature>
<protein>
    <recommendedName>
        <fullName evidence="3">STB6-like N-terminal domain-containing protein</fullName>
    </recommendedName>
</protein>
<name>A0AAN8ENK1_9EURO</name>
<organism evidence="4 5">
    <name type="scientific">Knufia fluminis</name>
    <dbReference type="NCBI Taxonomy" id="191047"/>
    <lineage>
        <taxon>Eukaryota</taxon>
        <taxon>Fungi</taxon>
        <taxon>Dikarya</taxon>
        <taxon>Ascomycota</taxon>
        <taxon>Pezizomycotina</taxon>
        <taxon>Eurotiomycetes</taxon>
        <taxon>Chaetothyriomycetidae</taxon>
        <taxon>Chaetothyriales</taxon>
        <taxon>Trichomeriaceae</taxon>
        <taxon>Knufia</taxon>
    </lineage>
</organism>
<evidence type="ECO:0000313" key="5">
    <source>
        <dbReference type="Proteomes" id="UP001316803"/>
    </source>
</evidence>
<dbReference type="AlphaFoldDB" id="A0AAN8ENK1"/>
<comment type="caution">
    <text evidence="4">The sequence shown here is derived from an EMBL/GenBank/DDBJ whole genome shotgun (WGS) entry which is preliminary data.</text>
</comment>
<dbReference type="InterPro" id="IPR059025">
    <property type="entry name" value="STB6_N"/>
</dbReference>
<feature type="compositionally biased region" description="Basic and acidic residues" evidence="2">
    <location>
        <begin position="527"/>
        <end position="544"/>
    </location>
</feature>
<dbReference type="PANTHER" id="PTHR31011:SF2">
    <property type="entry name" value="PROTEIN STB2-RELATED"/>
    <property type="match status" value="1"/>
</dbReference>
<accession>A0AAN8ENK1</accession>
<feature type="region of interest" description="Disordered" evidence="2">
    <location>
        <begin position="481"/>
        <end position="547"/>
    </location>
</feature>
<sequence length="875" mass="98134">MAGPFPMLATYQPNYASRGKDELYRSSTNSAFRSDDAGEDGQATEPSPLTPEEKRPRGISRTHRKLVFTDPIAFRYLEEDESTTVLARRHRLDGYELYVVEQWVVSRTHPTFTICTYTGDVSHSILVNVLAVPNDQKDWSKRLKIYFEAISQSYAREKETHLGTLMVTNLSGFPSALNVIPVPDGDVRKHREDFIVNENLKRMGCAGRAAMSLQYPQSSTINKFHHMYRTSEKIPLYSSVMETVRFCQIALVLYGKLETTYADGLLCDITEKAISEWWNEIGIDFHNVEPSDGILGPTTVSALIGLMIGAYNRLKETGAPVGKDPIDLSGMKRAVAHFQKSCKMEKTRRLDRATLDRLHRATANKAEDEGLKVTRALKSTVAGISGKGGEMLARGFGGGKEKAGIAEVETLDIERLAQLVSGRSMKWLWQGKDKGTGAGTAAPSDELNGRVFSTDDQGNFIWTSVVKDGTEDFDFIHSHDPEERARRGNRIRDAVGLNNTKHHATNGHHTDDETARHDHHVISSAIRELREDPLSKRTSHDSAREQFPPFDLALADAAPSTAKPEPLQGADTIRPSTRDRDGTNLTSHRQALRGLDHRGRESPTKRKTREELSKVREDLRDKRYQEFSAAFKFDQPRATGLRKSRSAVQLRSLVQGRTAKLPRHLSFTIVADSIEAQQEFASTASSDIEVEKAAQPAALLKIQKDKLRRSQGLATKILSLDQGLVPFATTRIERVEYTESQAQAQLEELNNVYYQHLEEYQALQATSTDLVAREKISLNEAMRSIDMLGQKLDYELDSLGSRMQEVEESVDDFERRVLDIEASVKTLVTEEEKEQLPAWYERWLPFRKATKVVSSSEQGEDPDPGSQQEIMSNGG</sequence>
<evidence type="ECO:0000256" key="2">
    <source>
        <dbReference type="SAM" id="MobiDB-lite"/>
    </source>
</evidence>
<reference evidence="4 5" key="1">
    <citation type="submission" date="2022-12" db="EMBL/GenBank/DDBJ databases">
        <title>Genomic features and morphological characterization of a novel Knufia sp. strain isolated from spacecraft assembly facility.</title>
        <authorList>
            <person name="Teixeira M."/>
            <person name="Chander A.M."/>
            <person name="Stajich J.E."/>
            <person name="Venkateswaran K."/>
        </authorList>
    </citation>
    <scope>NUCLEOTIDE SEQUENCE [LARGE SCALE GENOMIC DNA]</scope>
    <source>
        <strain evidence="4 5">FJI-L2-BK-P2</strain>
    </source>
</reference>
<feature type="coiled-coil region" evidence="1">
    <location>
        <begin position="732"/>
        <end position="766"/>
    </location>
</feature>
<dbReference type="Proteomes" id="UP001316803">
    <property type="component" value="Unassembled WGS sequence"/>
</dbReference>
<feature type="region of interest" description="Disordered" evidence="2">
    <location>
        <begin position="18"/>
        <end position="61"/>
    </location>
</feature>
<feature type="domain" description="STB6-like N-terminal" evidence="3">
    <location>
        <begin position="65"/>
        <end position="203"/>
    </location>
</feature>
<dbReference type="PANTHER" id="PTHR31011">
    <property type="entry name" value="PROTEIN STB2-RELATED"/>
    <property type="match status" value="1"/>
</dbReference>
<dbReference type="InterPro" id="IPR038919">
    <property type="entry name" value="STB2/STB2"/>
</dbReference>
<keyword evidence="1" id="KW-0175">Coiled coil</keyword>
<evidence type="ECO:0000313" key="4">
    <source>
        <dbReference type="EMBL" id="KAK5957655.1"/>
    </source>
</evidence>
<dbReference type="Pfam" id="PF25995">
    <property type="entry name" value="STB6_N"/>
    <property type="match status" value="1"/>
</dbReference>
<dbReference type="EMBL" id="JAKLMC020000002">
    <property type="protein sequence ID" value="KAK5957655.1"/>
    <property type="molecule type" value="Genomic_DNA"/>
</dbReference>
<proteinExistence type="predicted"/>
<evidence type="ECO:0000256" key="1">
    <source>
        <dbReference type="SAM" id="Coils"/>
    </source>
</evidence>
<feature type="region of interest" description="Disordered" evidence="2">
    <location>
        <begin position="559"/>
        <end position="614"/>
    </location>
</feature>
<evidence type="ECO:0000259" key="3">
    <source>
        <dbReference type="Pfam" id="PF25995"/>
    </source>
</evidence>
<keyword evidence="5" id="KW-1185">Reference proteome</keyword>